<dbReference type="RefSeq" id="XP_013267006.1">
    <property type="nucleotide sequence ID" value="XM_013411552.1"/>
</dbReference>
<reference evidence="3 4" key="1">
    <citation type="submission" date="2015-01" db="EMBL/GenBank/DDBJ databases">
        <title>The Genome Sequence of Rhinocladiella mackenzie CBS 650.93.</title>
        <authorList>
            <consortium name="The Broad Institute Genomics Platform"/>
            <person name="Cuomo C."/>
            <person name="de Hoog S."/>
            <person name="Gorbushina A."/>
            <person name="Stielow B."/>
            <person name="Teixiera M."/>
            <person name="Abouelleil A."/>
            <person name="Chapman S.B."/>
            <person name="Priest M."/>
            <person name="Young S.K."/>
            <person name="Wortman J."/>
            <person name="Nusbaum C."/>
            <person name="Birren B."/>
        </authorList>
    </citation>
    <scope>NUCLEOTIDE SEQUENCE [LARGE SCALE GENOMIC DNA]</scope>
    <source>
        <strain evidence="3 4">CBS 650.93</strain>
    </source>
</reference>
<dbReference type="OrthoDB" id="2663223at2759"/>
<evidence type="ECO:0000256" key="2">
    <source>
        <dbReference type="SAM" id="Phobius"/>
    </source>
</evidence>
<dbReference type="EMBL" id="KN847484">
    <property type="protein sequence ID" value="KIW99793.1"/>
    <property type="molecule type" value="Genomic_DNA"/>
</dbReference>
<name>A0A0D2I220_9EURO</name>
<accession>A0A0D2I220</accession>
<dbReference type="Proteomes" id="UP000053617">
    <property type="component" value="Unassembled WGS sequence"/>
</dbReference>
<organism evidence="3 4">
    <name type="scientific">Rhinocladiella mackenziei CBS 650.93</name>
    <dbReference type="NCBI Taxonomy" id="1442369"/>
    <lineage>
        <taxon>Eukaryota</taxon>
        <taxon>Fungi</taxon>
        <taxon>Dikarya</taxon>
        <taxon>Ascomycota</taxon>
        <taxon>Pezizomycotina</taxon>
        <taxon>Eurotiomycetes</taxon>
        <taxon>Chaetothyriomycetidae</taxon>
        <taxon>Chaetothyriales</taxon>
        <taxon>Herpotrichiellaceae</taxon>
        <taxon>Rhinocladiella</taxon>
    </lineage>
</organism>
<feature type="transmembrane region" description="Helical" evidence="2">
    <location>
        <begin position="12"/>
        <end position="31"/>
    </location>
</feature>
<sequence>MARPASARLQGIVTVSGMVALIGALSIAPRVSITRTEDSTIIKYDHLKASPHTPPPSDPGVIIKPGPRPTSTTSSRRKPFAPTDWIFDTGATTHVCSNRALLHGYDTLNPYANTWTRGVVGFFGPNPVPIVGAGDCTLTLPALSASGTPAPSKTSATLGERVVTRVTVHNVMHIPTAGVNLISWSQLKRAKGLDLRLVEERDGSLTVRDRDRPLMRFELRDGLYFLVQDEGNVG</sequence>
<keyword evidence="2" id="KW-1133">Transmembrane helix</keyword>
<proteinExistence type="predicted"/>
<evidence type="ECO:0000313" key="4">
    <source>
        <dbReference type="Proteomes" id="UP000053617"/>
    </source>
</evidence>
<dbReference type="VEuPathDB" id="FungiDB:Z518_10721"/>
<keyword evidence="4" id="KW-1185">Reference proteome</keyword>
<evidence type="ECO:0000313" key="3">
    <source>
        <dbReference type="EMBL" id="KIW99793.1"/>
    </source>
</evidence>
<dbReference type="HOGENOM" id="CLU_088996_0_0_1"/>
<evidence type="ECO:0000256" key="1">
    <source>
        <dbReference type="SAM" id="MobiDB-lite"/>
    </source>
</evidence>
<keyword evidence="2" id="KW-0812">Transmembrane</keyword>
<feature type="region of interest" description="Disordered" evidence="1">
    <location>
        <begin position="45"/>
        <end position="83"/>
    </location>
</feature>
<gene>
    <name evidence="3" type="ORF">Z518_10721</name>
</gene>
<dbReference type="AlphaFoldDB" id="A0A0D2I220"/>
<protein>
    <submittedName>
        <fullName evidence="3">Uncharacterized protein</fullName>
    </submittedName>
</protein>
<keyword evidence="2" id="KW-0472">Membrane</keyword>
<dbReference type="GeneID" id="25298792"/>